<gene>
    <name evidence="1" type="ORF">QSG27_28690</name>
</gene>
<protein>
    <recommendedName>
        <fullName evidence="3">Lipoprotein</fullName>
    </recommendedName>
</protein>
<dbReference type="Proteomes" id="UP001227317">
    <property type="component" value="Unassembled WGS sequence"/>
</dbReference>
<name>A0ABU0WT35_9PROT</name>
<reference evidence="1 2" key="1">
    <citation type="submission" date="2023-06" db="EMBL/GenBank/DDBJ databases">
        <title>Azospirillum isscasensis sp.nov, a bacterium isolated from rhizosphere soil of rice.</title>
        <authorList>
            <person name="Wang H."/>
        </authorList>
    </citation>
    <scope>NUCLEOTIDE SEQUENCE [LARGE SCALE GENOMIC DNA]</scope>
    <source>
        <strain evidence="1 2">C340-1</strain>
    </source>
</reference>
<dbReference type="RefSeq" id="WP_306712239.1">
    <property type="nucleotide sequence ID" value="NZ_JAUJFI010000326.1"/>
</dbReference>
<organism evidence="1 2">
    <name type="scientific">Azospirillum isscasi</name>
    <dbReference type="NCBI Taxonomy" id="3053926"/>
    <lineage>
        <taxon>Bacteria</taxon>
        <taxon>Pseudomonadati</taxon>
        <taxon>Pseudomonadota</taxon>
        <taxon>Alphaproteobacteria</taxon>
        <taxon>Rhodospirillales</taxon>
        <taxon>Azospirillaceae</taxon>
        <taxon>Azospirillum</taxon>
    </lineage>
</organism>
<evidence type="ECO:0008006" key="3">
    <source>
        <dbReference type="Google" id="ProtNLM"/>
    </source>
</evidence>
<proteinExistence type="predicted"/>
<comment type="caution">
    <text evidence="1">The sequence shown here is derived from an EMBL/GenBank/DDBJ whole genome shotgun (WGS) entry which is preliminary data.</text>
</comment>
<keyword evidence="2" id="KW-1185">Reference proteome</keyword>
<dbReference type="EMBL" id="JAUJFI010000326">
    <property type="protein sequence ID" value="MDQ2106699.1"/>
    <property type="molecule type" value="Genomic_DNA"/>
</dbReference>
<evidence type="ECO:0000313" key="2">
    <source>
        <dbReference type="Proteomes" id="UP001227317"/>
    </source>
</evidence>
<dbReference type="PROSITE" id="PS51257">
    <property type="entry name" value="PROKAR_LIPOPROTEIN"/>
    <property type="match status" value="1"/>
</dbReference>
<accession>A0ABU0WT35</accession>
<sequence>MKAIVAYTAMVVALCSCRMTSSHGLISEELAVSPNFTAGLILSKDEATGQWWQHDISKISDAPPAYKFNEKQEDEYDVVFALIDRDRYIAQITNREKKIFYNIYQIKDGEATEVHYKESDMSACLSKKGIDNVYSDKVGDDNIKIIGSPAAKKFVAAIKECASNGGYLMKNASYIEKRKYFDRN</sequence>
<evidence type="ECO:0000313" key="1">
    <source>
        <dbReference type="EMBL" id="MDQ2106699.1"/>
    </source>
</evidence>